<dbReference type="InterPro" id="IPR022801">
    <property type="entry name" value="Ribosomal_uS4"/>
</dbReference>
<gene>
    <name evidence="7" type="primary">rpsD</name>
    <name evidence="11" type="ORF">DPQ25_05535</name>
</gene>
<keyword evidence="5 7" id="KW-0687">Ribonucleoprotein</keyword>
<comment type="subunit">
    <text evidence="7">Part of the 30S ribosomal subunit. Contacts protein S5. The interaction surface between S4 and S5 is involved in control of translational fidelity.</text>
</comment>
<evidence type="ECO:0000256" key="2">
    <source>
        <dbReference type="ARBA" id="ARBA00022730"/>
    </source>
</evidence>
<dbReference type="Gene3D" id="1.10.1050.10">
    <property type="entry name" value="Ribosomal Protein S4 Delta 41, Chain A, domain 1"/>
    <property type="match status" value="1"/>
</dbReference>
<dbReference type="SUPFAM" id="SSF55174">
    <property type="entry name" value="Alpha-L RNA-binding motif"/>
    <property type="match status" value="1"/>
</dbReference>
<accession>A0A328UEH4</accession>
<dbReference type="GO" id="GO:0042274">
    <property type="term" value="P:ribosomal small subunit biogenesis"/>
    <property type="evidence" value="ECO:0007669"/>
    <property type="project" value="TreeGrafter"/>
</dbReference>
<evidence type="ECO:0000313" key="12">
    <source>
        <dbReference type="Proteomes" id="UP000249377"/>
    </source>
</evidence>
<evidence type="ECO:0000259" key="10">
    <source>
        <dbReference type="SMART" id="SM01390"/>
    </source>
</evidence>
<comment type="caution">
    <text evidence="11">The sequence shown here is derived from an EMBL/GenBank/DDBJ whole genome shotgun (WGS) entry which is preliminary data.</text>
</comment>
<reference evidence="11 12" key="1">
    <citation type="submission" date="2018-06" db="EMBL/GenBank/DDBJ databases">
        <title>Noncontiguous genome sequence of Ruminococcaceae bacterium ASD2818.</title>
        <authorList>
            <person name="Chaplin A.V."/>
            <person name="Sokolova S.R."/>
            <person name="Kochetkova T.O."/>
            <person name="Goltsov A.Y."/>
            <person name="Trofimov D.Y."/>
            <person name="Efimov B.A."/>
        </authorList>
    </citation>
    <scope>NUCLEOTIDE SEQUENCE [LARGE SCALE GENOMIC DNA]</scope>
    <source>
        <strain evidence="11 12">ASD2818</strain>
    </source>
</reference>
<dbReference type="CDD" id="cd00165">
    <property type="entry name" value="S4"/>
    <property type="match status" value="1"/>
</dbReference>
<dbReference type="Pfam" id="PF00163">
    <property type="entry name" value="Ribosomal_S4"/>
    <property type="match status" value="1"/>
</dbReference>
<protein>
    <recommendedName>
        <fullName evidence="6 7">Small ribosomal subunit protein uS4</fullName>
    </recommendedName>
</protein>
<evidence type="ECO:0000256" key="6">
    <source>
        <dbReference type="ARBA" id="ARBA00035254"/>
    </source>
</evidence>
<evidence type="ECO:0000259" key="9">
    <source>
        <dbReference type="SMART" id="SM00363"/>
    </source>
</evidence>
<evidence type="ECO:0000256" key="4">
    <source>
        <dbReference type="ARBA" id="ARBA00022980"/>
    </source>
</evidence>
<dbReference type="NCBIfam" id="TIGR01017">
    <property type="entry name" value="rpsD_bact"/>
    <property type="match status" value="1"/>
</dbReference>
<dbReference type="SMART" id="SM00363">
    <property type="entry name" value="S4"/>
    <property type="match status" value="1"/>
</dbReference>
<dbReference type="RefSeq" id="WP_112332188.1">
    <property type="nucleotide sequence ID" value="NZ_JADPHD010000005.1"/>
</dbReference>
<dbReference type="InterPro" id="IPR036986">
    <property type="entry name" value="S4_RNA-bd_sf"/>
</dbReference>
<sequence>MAKNMQPILKRCKALGISPAVMGVNKETRRNPKQGRRKQSEYAIQLNEKQKAKFIYGVLEKQFRHYYEVASNTEGVTGENLLQLLERRLDNVVYRLGFANTRREARQMVNHGHIVVNGKRVDIPSYQVTPGEVVSIREKSRGSEHVKQILEKNAATMIPKWLELNRESLEGKVVALSERSDIDFDINETLIVELYSK</sequence>
<dbReference type="PANTHER" id="PTHR11831:SF4">
    <property type="entry name" value="SMALL RIBOSOMAL SUBUNIT PROTEIN US4M"/>
    <property type="match status" value="1"/>
</dbReference>
<dbReference type="InterPro" id="IPR005709">
    <property type="entry name" value="Ribosomal_uS4_bac-type"/>
</dbReference>
<keyword evidence="2 7" id="KW-0699">rRNA-binding</keyword>
<comment type="function">
    <text evidence="7">With S5 and S12 plays an important role in translational accuracy.</text>
</comment>
<evidence type="ECO:0000256" key="5">
    <source>
        <dbReference type="ARBA" id="ARBA00023274"/>
    </source>
</evidence>
<evidence type="ECO:0000256" key="3">
    <source>
        <dbReference type="ARBA" id="ARBA00022884"/>
    </source>
</evidence>
<dbReference type="FunFam" id="3.10.290.10:FF:000001">
    <property type="entry name" value="30S ribosomal protein S4"/>
    <property type="match status" value="1"/>
</dbReference>
<keyword evidence="3 7" id="KW-0694">RNA-binding</keyword>
<evidence type="ECO:0000256" key="8">
    <source>
        <dbReference type="RuleBase" id="RU003699"/>
    </source>
</evidence>
<dbReference type="PROSITE" id="PS50889">
    <property type="entry name" value="S4"/>
    <property type="match status" value="1"/>
</dbReference>
<dbReference type="InterPro" id="IPR001912">
    <property type="entry name" value="Ribosomal_uS4_N"/>
</dbReference>
<comment type="function">
    <text evidence="7">One of the primary rRNA binding proteins, it binds directly to 16S rRNA where it nucleates assembly of the body of the 30S subunit.</text>
</comment>
<dbReference type="HAMAP" id="MF_01306_B">
    <property type="entry name" value="Ribosomal_uS4_B"/>
    <property type="match status" value="1"/>
</dbReference>
<keyword evidence="12" id="KW-1185">Reference proteome</keyword>
<dbReference type="Pfam" id="PF01479">
    <property type="entry name" value="S4"/>
    <property type="match status" value="1"/>
</dbReference>
<evidence type="ECO:0000256" key="1">
    <source>
        <dbReference type="ARBA" id="ARBA00007465"/>
    </source>
</evidence>
<dbReference type="GO" id="GO:0006412">
    <property type="term" value="P:translation"/>
    <property type="evidence" value="ECO:0007669"/>
    <property type="project" value="UniProtKB-UniRule"/>
</dbReference>
<dbReference type="EMBL" id="QLYR01000002">
    <property type="protein sequence ID" value="RAQ29759.1"/>
    <property type="molecule type" value="Genomic_DNA"/>
</dbReference>
<dbReference type="Proteomes" id="UP000249377">
    <property type="component" value="Unassembled WGS sequence"/>
</dbReference>
<dbReference type="InterPro" id="IPR002942">
    <property type="entry name" value="S4_RNA-bd"/>
</dbReference>
<evidence type="ECO:0000256" key="7">
    <source>
        <dbReference type="HAMAP-Rule" id="MF_01306"/>
    </source>
</evidence>
<dbReference type="AlphaFoldDB" id="A0A328UEH4"/>
<comment type="similarity">
    <text evidence="1 7 8">Belongs to the universal ribosomal protein uS4 family.</text>
</comment>
<dbReference type="Gene3D" id="3.10.290.10">
    <property type="entry name" value="RNA-binding S4 domain"/>
    <property type="match status" value="1"/>
</dbReference>
<proteinExistence type="inferred from homology"/>
<dbReference type="GO" id="GO:0003735">
    <property type="term" value="F:structural constituent of ribosome"/>
    <property type="evidence" value="ECO:0007669"/>
    <property type="project" value="InterPro"/>
</dbReference>
<feature type="domain" description="RNA-binding S4" evidence="9">
    <location>
        <begin position="87"/>
        <end position="147"/>
    </location>
</feature>
<dbReference type="PROSITE" id="PS00632">
    <property type="entry name" value="RIBOSOMAL_S4"/>
    <property type="match status" value="1"/>
</dbReference>
<keyword evidence="4 7" id="KW-0689">Ribosomal protein</keyword>
<dbReference type="InterPro" id="IPR018079">
    <property type="entry name" value="Ribosomal_uS4_CS"/>
</dbReference>
<dbReference type="SMART" id="SM01390">
    <property type="entry name" value="Ribosomal_S4"/>
    <property type="match status" value="1"/>
</dbReference>
<dbReference type="NCBIfam" id="NF003717">
    <property type="entry name" value="PRK05327.1"/>
    <property type="match status" value="1"/>
</dbReference>
<dbReference type="GO" id="GO:0019843">
    <property type="term" value="F:rRNA binding"/>
    <property type="evidence" value="ECO:0007669"/>
    <property type="project" value="UniProtKB-UniRule"/>
</dbReference>
<dbReference type="GO" id="GO:0015935">
    <property type="term" value="C:small ribosomal subunit"/>
    <property type="evidence" value="ECO:0007669"/>
    <property type="project" value="InterPro"/>
</dbReference>
<name>A0A328UEH4_9FIRM</name>
<organism evidence="11 12">
    <name type="scientific">Hydrogeniiclostridium mannosilyticum</name>
    <dbReference type="NCBI Taxonomy" id="2764322"/>
    <lineage>
        <taxon>Bacteria</taxon>
        <taxon>Bacillati</taxon>
        <taxon>Bacillota</taxon>
        <taxon>Clostridia</taxon>
        <taxon>Eubacteriales</taxon>
        <taxon>Acutalibacteraceae</taxon>
        <taxon>Hydrogeniiclostridium</taxon>
    </lineage>
</organism>
<evidence type="ECO:0000313" key="11">
    <source>
        <dbReference type="EMBL" id="RAQ29759.1"/>
    </source>
</evidence>
<feature type="domain" description="Small ribosomal subunit protein uS4 N-terminal" evidence="10">
    <location>
        <begin position="3"/>
        <end position="86"/>
    </location>
</feature>
<dbReference type="PANTHER" id="PTHR11831">
    <property type="entry name" value="30S 40S RIBOSOMAL PROTEIN"/>
    <property type="match status" value="1"/>
</dbReference>